<feature type="domain" description="Multidrug resistance protein MdtA-like alpha-helical hairpin" evidence="5">
    <location>
        <begin position="109"/>
        <end position="178"/>
    </location>
</feature>
<accession>A0A0X1T8I0</accession>
<evidence type="ECO:0000259" key="5">
    <source>
        <dbReference type="Pfam" id="PF25876"/>
    </source>
</evidence>
<gene>
    <name evidence="9" type="ORF">AWM79_23430</name>
</gene>
<comment type="similarity">
    <text evidence="2">Belongs to the membrane fusion protein (MFP) (TC 8.A.1) family.</text>
</comment>
<dbReference type="InterPro" id="IPR058624">
    <property type="entry name" value="MdtA-like_HH"/>
</dbReference>
<comment type="subcellular location">
    <subcellularLocation>
        <location evidence="1">Cell inner membrane</location>
        <topology evidence="1">Lipid-anchor</topology>
    </subcellularLocation>
</comment>
<dbReference type="InterPro" id="IPR058626">
    <property type="entry name" value="MdtA-like_b-barrel"/>
</dbReference>
<dbReference type="Gene3D" id="2.40.30.170">
    <property type="match status" value="1"/>
</dbReference>
<dbReference type="Proteomes" id="UP000063229">
    <property type="component" value="Chromosome"/>
</dbReference>
<evidence type="ECO:0000256" key="1">
    <source>
        <dbReference type="ARBA" id="ARBA00004519"/>
    </source>
</evidence>
<reference evidence="9 10" key="1">
    <citation type="submission" date="2016-01" db="EMBL/GenBank/DDBJ databases">
        <authorList>
            <person name="McClelland M."/>
            <person name="Jain A."/>
            <person name="Saraogi P."/>
            <person name="Mendelson R."/>
            <person name="Westerman R."/>
            <person name="SanMiguel P."/>
            <person name="Csonka L."/>
        </authorList>
    </citation>
    <scope>NUCLEOTIDE SEQUENCE [LARGE SCALE GENOMIC DNA]</scope>
    <source>
        <strain evidence="9 10">NCPPB 2472</strain>
    </source>
</reference>
<feature type="domain" description="Multidrug resistance protein MdtA-like barrel-sandwich hybrid" evidence="6">
    <location>
        <begin position="68"/>
        <end position="205"/>
    </location>
</feature>
<dbReference type="InterPro" id="IPR058625">
    <property type="entry name" value="MdtA-like_BSH"/>
</dbReference>
<protein>
    <submittedName>
        <fullName evidence="9">Efflux transporter periplasmic adaptor subunit</fullName>
    </submittedName>
</protein>
<evidence type="ECO:0000256" key="2">
    <source>
        <dbReference type="ARBA" id="ARBA00009477"/>
    </source>
</evidence>
<keyword evidence="3" id="KW-0175">Coiled coil</keyword>
<sequence>MYISKDDPVRARLVTVTGIITTVLLISGCNKEPSQASAASAPAVEVTGVTVKTIKTWDSFNGRVSAKETVAILPRVGGYITKVAYKEGSEVKKGDLLFVIDQRPYRTALGSARAQLERARASLAFASQQDQRSQQLIKSNAVSKEEAEQRRSAHDQSLAEVHTAESAVAAAALNLEFTEVRSPIDGRTSRAQLTLGNLAVADQSVLTSVVSQDPIYVYFDPDEHSFLSYQKTLKTSGNASVRIGLAGDENFPYVGQLSFVDNQVNATTGTVRARATVNNADRLLTPGLFAKVQMSVGEPAPATLIPDRAILTDQDKKYVYVLGADNKAEKRYVDTGTLLDKQRVIISGIERDDKIIVSGLQNIHASGTPVTPTGNSERQVSNTVRN</sequence>
<dbReference type="KEGG" id="pagb:AWM79_23430"/>
<dbReference type="InterPro" id="IPR058627">
    <property type="entry name" value="MdtA-like_C"/>
</dbReference>
<evidence type="ECO:0000256" key="3">
    <source>
        <dbReference type="ARBA" id="ARBA00023054"/>
    </source>
</evidence>
<feature type="region of interest" description="Disordered" evidence="4">
    <location>
        <begin position="137"/>
        <end position="158"/>
    </location>
</feature>
<feature type="region of interest" description="Disordered" evidence="4">
    <location>
        <begin position="366"/>
        <end position="386"/>
    </location>
</feature>
<evidence type="ECO:0000259" key="6">
    <source>
        <dbReference type="Pfam" id="PF25917"/>
    </source>
</evidence>
<dbReference type="GO" id="GO:0022857">
    <property type="term" value="F:transmembrane transporter activity"/>
    <property type="evidence" value="ECO:0007669"/>
    <property type="project" value="InterPro"/>
</dbReference>
<feature type="domain" description="Multidrug resistance protein MdtA-like beta-barrel" evidence="7">
    <location>
        <begin position="214"/>
        <end position="297"/>
    </location>
</feature>
<dbReference type="AlphaFoldDB" id="A0A0X1T8I0"/>
<organism evidence="9 10">
    <name type="scientific">Pseudomonas agarici</name>
    <dbReference type="NCBI Taxonomy" id="46677"/>
    <lineage>
        <taxon>Bacteria</taxon>
        <taxon>Pseudomonadati</taxon>
        <taxon>Pseudomonadota</taxon>
        <taxon>Gammaproteobacteria</taxon>
        <taxon>Pseudomonadales</taxon>
        <taxon>Pseudomonadaceae</taxon>
        <taxon>Pseudomonas</taxon>
    </lineage>
</organism>
<dbReference type="Gene3D" id="2.40.420.20">
    <property type="match status" value="1"/>
</dbReference>
<dbReference type="GO" id="GO:0030313">
    <property type="term" value="C:cell envelope"/>
    <property type="evidence" value="ECO:0007669"/>
    <property type="project" value="UniProtKB-SubCell"/>
</dbReference>
<dbReference type="EMBL" id="CP014135">
    <property type="protein sequence ID" value="AMB88397.1"/>
    <property type="molecule type" value="Genomic_DNA"/>
</dbReference>
<dbReference type="PANTHER" id="PTHR30158:SF10">
    <property type="entry name" value="CATION EFFLUX PUMP"/>
    <property type="match status" value="1"/>
</dbReference>
<evidence type="ECO:0000259" key="7">
    <source>
        <dbReference type="Pfam" id="PF25944"/>
    </source>
</evidence>
<dbReference type="PANTHER" id="PTHR30158">
    <property type="entry name" value="ACRA/E-RELATED COMPONENT OF DRUG EFFLUX TRANSPORTER"/>
    <property type="match status" value="1"/>
</dbReference>
<dbReference type="Pfam" id="PF25917">
    <property type="entry name" value="BSH_RND"/>
    <property type="match status" value="1"/>
</dbReference>
<dbReference type="GO" id="GO:0046677">
    <property type="term" value="P:response to antibiotic"/>
    <property type="evidence" value="ECO:0007669"/>
    <property type="project" value="TreeGrafter"/>
</dbReference>
<dbReference type="GO" id="GO:0005886">
    <property type="term" value="C:plasma membrane"/>
    <property type="evidence" value="ECO:0007669"/>
    <property type="project" value="TreeGrafter"/>
</dbReference>
<dbReference type="SUPFAM" id="SSF111369">
    <property type="entry name" value="HlyD-like secretion proteins"/>
    <property type="match status" value="1"/>
</dbReference>
<dbReference type="Gene3D" id="1.10.287.470">
    <property type="entry name" value="Helix hairpin bin"/>
    <property type="match status" value="1"/>
</dbReference>
<name>A0A0X1T8I0_PSEAA</name>
<feature type="domain" description="Multidrug resistance protein MdtA-like C-terminal permuted SH3" evidence="8">
    <location>
        <begin position="302"/>
        <end position="361"/>
    </location>
</feature>
<dbReference type="Pfam" id="PF25876">
    <property type="entry name" value="HH_MFP_RND"/>
    <property type="match status" value="1"/>
</dbReference>
<dbReference type="PROSITE" id="PS51257">
    <property type="entry name" value="PROKAR_LIPOPROTEIN"/>
    <property type="match status" value="1"/>
</dbReference>
<dbReference type="InterPro" id="IPR006143">
    <property type="entry name" value="RND_pump_MFP"/>
</dbReference>
<dbReference type="Pfam" id="PF25944">
    <property type="entry name" value="Beta-barrel_RND"/>
    <property type="match status" value="1"/>
</dbReference>
<evidence type="ECO:0000313" key="9">
    <source>
        <dbReference type="EMBL" id="AMB88397.1"/>
    </source>
</evidence>
<dbReference type="NCBIfam" id="TIGR01730">
    <property type="entry name" value="RND_mfp"/>
    <property type="match status" value="1"/>
</dbReference>
<evidence type="ECO:0000259" key="8">
    <source>
        <dbReference type="Pfam" id="PF25967"/>
    </source>
</evidence>
<dbReference type="Gene3D" id="2.40.50.100">
    <property type="match status" value="1"/>
</dbReference>
<dbReference type="Pfam" id="PF25967">
    <property type="entry name" value="RND-MFP_C"/>
    <property type="match status" value="1"/>
</dbReference>
<evidence type="ECO:0000256" key="4">
    <source>
        <dbReference type="SAM" id="MobiDB-lite"/>
    </source>
</evidence>
<keyword evidence="10" id="KW-1185">Reference proteome</keyword>
<proteinExistence type="inferred from homology"/>
<dbReference type="STRING" id="46677.AWM79_23430"/>
<feature type="compositionally biased region" description="Basic and acidic residues" evidence="4">
    <location>
        <begin position="143"/>
        <end position="154"/>
    </location>
</feature>
<evidence type="ECO:0000313" key="10">
    <source>
        <dbReference type="Proteomes" id="UP000063229"/>
    </source>
</evidence>